<evidence type="ECO:0000259" key="1">
    <source>
        <dbReference type="Pfam" id="PF01321"/>
    </source>
</evidence>
<gene>
    <name evidence="2" type="ORF">H7J73_11220</name>
</gene>
<dbReference type="GO" id="GO:0004177">
    <property type="term" value="F:aminopeptidase activity"/>
    <property type="evidence" value="ECO:0007669"/>
    <property type="project" value="UniProtKB-KW"/>
</dbReference>
<dbReference type="Gene3D" id="3.40.350.10">
    <property type="entry name" value="Creatinase/prolidase N-terminal domain"/>
    <property type="match status" value="1"/>
</dbReference>
<sequence>MHDPDFDAVISYIDALPLEAVVRNKEPEEFVHWSGRQRTLVEMSARSLDILVIGREADVEYITGVPEVWVATKVPVAPIGVLVRATGELYLSGTADEVNTKAIGPNEVYGLSWDPTTLVGELQNIAGASAVRRVGFSTVSPKVRAMLPNAFPNAEFVEGNVAIHTAQEIQTPDEIASPLTDGKKQASVVASNLVTFADTTPVAVRNDVGHWTLFAQLAASNAVPNRDEVREWMDFYIKVLTTTGWEVAGDIVNETTEEVVGSTVHEKILALAVAALGPIPSAVNMVALALNALQGMNRNSPWIRLFNRRAEDARSCGLQIADCEADDAGAVTLRGVEFLVEAHQRLTQFLFFRFASGDARLYQRTRTLRLSAENRQKYSAAVAQKILDRITDNILSFDV</sequence>
<organism evidence="2 3">
    <name type="scientific">Mycolicibacterium komossense</name>
    <dbReference type="NCBI Taxonomy" id="1779"/>
    <lineage>
        <taxon>Bacteria</taxon>
        <taxon>Bacillati</taxon>
        <taxon>Actinomycetota</taxon>
        <taxon>Actinomycetes</taxon>
        <taxon>Mycobacteriales</taxon>
        <taxon>Mycobacteriaceae</taxon>
        <taxon>Mycolicibacterium</taxon>
    </lineage>
</organism>
<name>A0ABT3CB19_9MYCO</name>
<proteinExistence type="predicted"/>
<evidence type="ECO:0000313" key="3">
    <source>
        <dbReference type="Proteomes" id="UP001526201"/>
    </source>
</evidence>
<dbReference type="InterPro" id="IPR029149">
    <property type="entry name" value="Creatin/AminoP/Spt16_N"/>
</dbReference>
<keyword evidence="3" id="KW-1185">Reference proteome</keyword>
<dbReference type="Pfam" id="PF01321">
    <property type="entry name" value="Creatinase_N"/>
    <property type="match status" value="1"/>
</dbReference>
<comment type="caution">
    <text evidence="2">The sequence shown here is derived from an EMBL/GenBank/DDBJ whole genome shotgun (WGS) entry which is preliminary data.</text>
</comment>
<dbReference type="InterPro" id="IPR000587">
    <property type="entry name" value="Creatinase_N"/>
</dbReference>
<dbReference type="SUPFAM" id="SSF53092">
    <property type="entry name" value="Creatinase/prolidase N-terminal domain"/>
    <property type="match status" value="1"/>
</dbReference>
<feature type="domain" description="Creatinase N-terminal" evidence="1">
    <location>
        <begin position="37"/>
        <end position="158"/>
    </location>
</feature>
<reference evidence="2 3" key="1">
    <citation type="journal article" date="2022" name="BMC Genomics">
        <title>Comparative genome analysis of mycobacteria focusing on tRNA and non-coding RNA.</title>
        <authorList>
            <person name="Behra P.R.K."/>
            <person name="Pettersson B.M.F."/>
            <person name="Ramesh M."/>
            <person name="Das S."/>
            <person name="Dasgupta S."/>
            <person name="Kirsebom L.A."/>
        </authorList>
    </citation>
    <scope>NUCLEOTIDE SEQUENCE [LARGE SCALE GENOMIC DNA]</scope>
    <source>
        <strain evidence="2 3">DSM 44078</strain>
    </source>
</reference>
<dbReference type="Proteomes" id="UP001526201">
    <property type="component" value="Unassembled WGS sequence"/>
</dbReference>
<protein>
    <submittedName>
        <fullName evidence="2">Aminopeptidase P family N-terminal domain-containing protein</fullName>
    </submittedName>
</protein>
<keyword evidence="2" id="KW-0645">Protease</keyword>
<keyword evidence="2" id="KW-0031">Aminopeptidase</keyword>
<dbReference type="EMBL" id="JACKTY010000028">
    <property type="protein sequence ID" value="MCV7226601.1"/>
    <property type="molecule type" value="Genomic_DNA"/>
</dbReference>
<evidence type="ECO:0000313" key="2">
    <source>
        <dbReference type="EMBL" id="MCV7226601.1"/>
    </source>
</evidence>
<dbReference type="RefSeq" id="WP_264067464.1">
    <property type="nucleotide sequence ID" value="NZ_JACKTY010000028.1"/>
</dbReference>
<accession>A0ABT3CB19</accession>
<keyword evidence="2" id="KW-0378">Hydrolase</keyword>